<dbReference type="PANTHER" id="PTHR22648:SF0">
    <property type="entry name" value="TRANSCRIPTION TERMINATION_ANTITERMINATION PROTEIN NUSA"/>
    <property type="match status" value="1"/>
</dbReference>
<comment type="subunit">
    <text evidence="7">Monomer. Binds directly to the core enzyme of the DNA-dependent RNA polymerase and to nascent RNA.</text>
</comment>
<dbReference type="PROSITE" id="PS50084">
    <property type="entry name" value="KH_TYPE_1"/>
    <property type="match status" value="1"/>
</dbReference>
<dbReference type="SMART" id="SM00316">
    <property type="entry name" value="S1"/>
    <property type="match status" value="1"/>
</dbReference>
<feature type="compositionally biased region" description="Acidic residues" evidence="8">
    <location>
        <begin position="529"/>
        <end position="540"/>
    </location>
</feature>
<evidence type="ECO:0000256" key="1">
    <source>
        <dbReference type="ARBA" id="ARBA00022472"/>
    </source>
</evidence>
<dbReference type="InterPro" id="IPR036555">
    <property type="entry name" value="NusA_N_sf"/>
</dbReference>
<dbReference type="FunFam" id="3.30.1480.10:FF:000002">
    <property type="entry name" value="Transcription termination/antitermination protein NusA"/>
    <property type="match status" value="1"/>
</dbReference>
<dbReference type="InterPro" id="IPR058582">
    <property type="entry name" value="KH_NusA_2nd"/>
</dbReference>
<dbReference type="Pfam" id="PF13184">
    <property type="entry name" value="KH_NusA_1st"/>
    <property type="match status" value="1"/>
</dbReference>
<comment type="function">
    <text evidence="7">Participates in both transcription termination and antitermination.</text>
</comment>
<proteinExistence type="inferred from homology"/>
<dbReference type="FunCoup" id="A0A540VBM3">
    <property type="interactions" value="367"/>
</dbReference>
<dbReference type="SMART" id="SM00322">
    <property type="entry name" value="KH"/>
    <property type="match status" value="1"/>
</dbReference>
<evidence type="ECO:0000256" key="2">
    <source>
        <dbReference type="ARBA" id="ARBA00022490"/>
    </source>
</evidence>
<dbReference type="InterPro" id="IPR009019">
    <property type="entry name" value="KH_sf_prok-type"/>
</dbReference>
<dbReference type="InterPro" id="IPR030842">
    <property type="entry name" value="TF_NusA_bacterial"/>
</dbReference>
<dbReference type="AlphaFoldDB" id="A0A540VBM3"/>
<evidence type="ECO:0000256" key="5">
    <source>
        <dbReference type="ARBA" id="ARBA00023015"/>
    </source>
</evidence>
<evidence type="ECO:0000256" key="7">
    <source>
        <dbReference type="HAMAP-Rule" id="MF_00945"/>
    </source>
</evidence>
<dbReference type="NCBIfam" id="TIGR01953">
    <property type="entry name" value="NusA"/>
    <property type="match status" value="1"/>
</dbReference>
<dbReference type="OrthoDB" id="9807233at2"/>
<dbReference type="InterPro" id="IPR003029">
    <property type="entry name" value="S1_domain"/>
</dbReference>
<reference evidence="10 11" key="1">
    <citation type="submission" date="2019-06" db="EMBL/GenBank/DDBJ databases">
        <title>Genome sequence of Litorilinea aerophila BAA-2444.</title>
        <authorList>
            <person name="Maclea K.S."/>
            <person name="Maurais E.G."/>
            <person name="Iannazzi L.C."/>
        </authorList>
    </citation>
    <scope>NUCLEOTIDE SEQUENCE [LARGE SCALE GENOMIC DNA]</scope>
    <source>
        <strain evidence="10 11">ATCC BAA-2444</strain>
    </source>
</reference>
<keyword evidence="5 7" id="KW-0805">Transcription regulation</keyword>
<dbReference type="SUPFAM" id="SSF69705">
    <property type="entry name" value="Transcription factor NusA, N-terminal domain"/>
    <property type="match status" value="1"/>
</dbReference>
<dbReference type="Gene3D" id="3.30.1480.10">
    <property type="entry name" value="NusA, N-terminal domain"/>
    <property type="match status" value="1"/>
</dbReference>
<dbReference type="GO" id="GO:0005829">
    <property type="term" value="C:cytosol"/>
    <property type="evidence" value="ECO:0007669"/>
    <property type="project" value="TreeGrafter"/>
</dbReference>
<dbReference type="InterPro" id="IPR004087">
    <property type="entry name" value="KH_dom"/>
</dbReference>
<dbReference type="GO" id="GO:0006353">
    <property type="term" value="P:DNA-templated transcription termination"/>
    <property type="evidence" value="ECO:0007669"/>
    <property type="project" value="UniProtKB-UniRule"/>
</dbReference>
<dbReference type="Gene3D" id="3.30.300.20">
    <property type="match status" value="2"/>
</dbReference>
<evidence type="ECO:0000256" key="4">
    <source>
        <dbReference type="ARBA" id="ARBA00022884"/>
    </source>
</evidence>
<dbReference type="InterPro" id="IPR013735">
    <property type="entry name" value="TF_NusA_N"/>
</dbReference>
<dbReference type="SUPFAM" id="SSF50249">
    <property type="entry name" value="Nucleic acid-binding proteins"/>
    <property type="match status" value="1"/>
</dbReference>
<protein>
    <recommendedName>
        <fullName evidence="7">Transcription termination/antitermination protein NusA</fullName>
    </recommendedName>
</protein>
<feature type="region of interest" description="Disordered" evidence="8">
    <location>
        <begin position="400"/>
        <end position="495"/>
    </location>
</feature>
<keyword evidence="11" id="KW-1185">Reference proteome</keyword>
<feature type="compositionally biased region" description="Basic residues" evidence="8">
    <location>
        <begin position="544"/>
        <end position="557"/>
    </location>
</feature>
<evidence type="ECO:0000256" key="6">
    <source>
        <dbReference type="ARBA" id="ARBA00023163"/>
    </source>
</evidence>
<dbReference type="InterPro" id="IPR010213">
    <property type="entry name" value="TF_NusA"/>
</dbReference>
<dbReference type="CDD" id="cd22529">
    <property type="entry name" value="KH-II_NusA_rpt2"/>
    <property type="match status" value="1"/>
</dbReference>
<organism evidence="10 11">
    <name type="scientific">Litorilinea aerophila</name>
    <dbReference type="NCBI Taxonomy" id="1204385"/>
    <lineage>
        <taxon>Bacteria</taxon>
        <taxon>Bacillati</taxon>
        <taxon>Chloroflexota</taxon>
        <taxon>Caldilineae</taxon>
        <taxon>Caldilineales</taxon>
        <taxon>Caldilineaceae</taxon>
        <taxon>Litorilinea</taxon>
    </lineage>
</organism>
<keyword evidence="1 7" id="KW-0806">Transcription termination</keyword>
<dbReference type="CDD" id="cd02134">
    <property type="entry name" value="KH-II_NusA_rpt1"/>
    <property type="match status" value="1"/>
</dbReference>
<keyword evidence="6 7" id="KW-0804">Transcription</keyword>
<dbReference type="CDD" id="cd04455">
    <property type="entry name" value="S1_NusA"/>
    <property type="match status" value="1"/>
</dbReference>
<dbReference type="Gene3D" id="2.40.50.140">
    <property type="entry name" value="Nucleic acid-binding proteins"/>
    <property type="match status" value="1"/>
</dbReference>
<evidence type="ECO:0000256" key="3">
    <source>
        <dbReference type="ARBA" id="ARBA00022814"/>
    </source>
</evidence>
<dbReference type="GO" id="GO:0003700">
    <property type="term" value="F:DNA-binding transcription factor activity"/>
    <property type="evidence" value="ECO:0007669"/>
    <property type="project" value="InterPro"/>
</dbReference>
<feature type="region of interest" description="Disordered" evidence="8">
    <location>
        <begin position="517"/>
        <end position="584"/>
    </location>
</feature>
<dbReference type="RefSeq" id="WP_141611597.1">
    <property type="nucleotide sequence ID" value="NZ_VIGC02000027.1"/>
</dbReference>
<dbReference type="Pfam" id="PF26594">
    <property type="entry name" value="KH_NusA_2nd"/>
    <property type="match status" value="1"/>
</dbReference>
<sequence>MSKALIAGINQVASDKGLDREVIFEAIEAALISAYKRNYGSIANVTSEVDRLTGEMRVYAEREVVEEVLNPRTEITLEEARRIKPDAQLGDIIRVPTQPADFGRIAAQAAKQVILQRIREAERDTVFENFAHRVGEVINAQVRSTDNASGAVTVMLDEKHESILLREEQIPGERLRRGDYVKVYIVDVHKSTRGPVIKLSRTHRNLLRRLMEQEIPEVRDGVVEIKAIAREPGARSKAAVIATVPGVDPVGSCVGMRGLRIQNIVNELAGEKIDVVEWSPDTATYIANALSPAKVNSVLLDDSGPIKTAIVVVPDRQLSLAIGKEGQNARLAAKLTGWRIDIKSESEAMEEGLDRLIAEQAKNRRSDDLLSMAERFLQQSEQAPSTEDLFSKAAKALEEMEARRAEAEEEGSLLPPVEMPDLPLEAPKSFDDFWPVEEESPETPALEQETPAVEWPELPPEEPPIGELAGPLAEADEEDDGLPPEGLPADVTRVDELPEVITADMLRARKNVDFNFEEIEIPPELLAGIDEDDDLWDDEELPKGKKKSKPRAKAKKGGKPDAGKPKGKKRPRPLVEDDEYDEYL</sequence>
<feature type="domain" description="S1 motif" evidence="9">
    <location>
        <begin position="135"/>
        <end position="202"/>
    </location>
</feature>
<keyword evidence="3 7" id="KW-0889">Transcription antitermination</keyword>
<comment type="similarity">
    <text evidence="7">Belongs to the NusA family.</text>
</comment>
<dbReference type="EMBL" id="VIGC01000027">
    <property type="protein sequence ID" value="TQE94169.1"/>
    <property type="molecule type" value="Genomic_DNA"/>
</dbReference>
<dbReference type="Proteomes" id="UP000317371">
    <property type="component" value="Unassembled WGS sequence"/>
</dbReference>
<dbReference type="PROSITE" id="PS50126">
    <property type="entry name" value="S1"/>
    <property type="match status" value="1"/>
</dbReference>
<dbReference type="InterPro" id="IPR012340">
    <property type="entry name" value="NA-bd_OB-fold"/>
</dbReference>
<comment type="caution">
    <text evidence="10">The sequence shown here is derived from an EMBL/GenBank/DDBJ whole genome shotgun (WGS) entry which is preliminary data.</text>
</comment>
<evidence type="ECO:0000259" key="9">
    <source>
        <dbReference type="PROSITE" id="PS50126"/>
    </source>
</evidence>
<dbReference type="HAMAP" id="MF_00945_B">
    <property type="entry name" value="NusA_B"/>
    <property type="match status" value="1"/>
</dbReference>
<evidence type="ECO:0000256" key="8">
    <source>
        <dbReference type="SAM" id="MobiDB-lite"/>
    </source>
</evidence>
<dbReference type="Pfam" id="PF08529">
    <property type="entry name" value="NusA_N"/>
    <property type="match status" value="1"/>
</dbReference>
<dbReference type="GO" id="GO:0003723">
    <property type="term" value="F:RNA binding"/>
    <property type="evidence" value="ECO:0007669"/>
    <property type="project" value="UniProtKB-UniRule"/>
</dbReference>
<keyword evidence="2 7" id="KW-0963">Cytoplasm</keyword>
<dbReference type="GO" id="GO:0031564">
    <property type="term" value="P:transcription antitermination"/>
    <property type="evidence" value="ECO:0007669"/>
    <property type="project" value="UniProtKB-UniRule"/>
</dbReference>
<dbReference type="PANTHER" id="PTHR22648">
    <property type="entry name" value="TRANSCRIPTION TERMINATION FACTOR NUSA"/>
    <property type="match status" value="1"/>
</dbReference>
<dbReference type="InterPro" id="IPR015946">
    <property type="entry name" value="KH_dom-like_a/b"/>
</dbReference>
<evidence type="ECO:0000313" key="11">
    <source>
        <dbReference type="Proteomes" id="UP000317371"/>
    </source>
</evidence>
<gene>
    <name evidence="7 10" type="primary">nusA</name>
    <name evidence="10" type="ORF">FKZ61_18250</name>
</gene>
<dbReference type="InterPro" id="IPR025249">
    <property type="entry name" value="TF_NusA_KH_1st"/>
</dbReference>
<evidence type="ECO:0000313" key="10">
    <source>
        <dbReference type="EMBL" id="TQE94169.1"/>
    </source>
</evidence>
<name>A0A540VBM3_9CHLR</name>
<accession>A0A540VBM3</accession>
<comment type="subcellular location">
    <subcellularLocation>
        <location evidence="7">Cytoplasm</location>
    </subcellularLocation>
</comment>
<dbReference type="SUPFAM" id="SSF54814">
    <property type="entry name" value="Prokaryotic type KH domain (KH-domain type II)"/>
    <property type="match status" value="2"/>
</dbReference>
<dbReference type="FunFam" id="3.30.300.20:FF:000002">
    <property type="entry name" value="Transcription termination/antitermination protein NusA"/>
    <property type="match status" value="1"/>
</dbReference>
<dbReference type="InParanoid" id="A0A540VBM3"/>
<dbReference type="FunFam" id="3.30.300.20:FF:000005">
    <property type="entry name" value="Transcription termination/antitermination protein NusA"/>
    <property type="match status" value="1"/>
</dbReference>
<keyword evidence="4 7" id="KW-0694">RNA-binding</keyword>